<feature type="domain" description="BED-type" evidence="5">
    <location>
        <begin position="35"/>
        <end position="62"/>
    </location>
</feature>
<dbReference type="GO" id="GO:0008270">
    <property type="term" value="F:zinc ion binding"/>
    <property type="evidence" value="ECO:0007669"/>
    <property type="project" value="UniProtKB-KW"/>
</dbReference>
<dbReference type="AlphaFoldDB" id="A0A2Z6PE29"/>
<keyword evidence="7" id="KW-1185">Reference proteome</keyword>
<reference evidence="7" key="1">
    <citation type="journal article" date="2017" name="Front. Plant Sci.">
        <title>Climate Clever Clovers: New Paradigm to Reduce the Environmental Footprint of Ruminants by Breeding Low Methanogenic Forages Utilizing Haplotype Variation.</title>
        <authorList>
            <person name="Kaur P."/>
            <person name="Appels R."/>
            <person name="Bayer P.E."/>
            <person name="Keeble-Gagnere G."/>
            <person name="Wang J."/>
            <person name="Hirakawa H."/>
            <person name="Shirasawa K."/>
            <person name="Vercoe P."/>
            <person name="Stefanova K."/>
            <person name="Durmic Z."/>
            <person name="Nichols P."/>
            <person name="Revell C."/>
            <person name="Isobe S.N."/>
            <person name="Edwards D."/>
            <person name="Erskine W."/>
        </authorList>
    </citation>
    <scope>NUCLEOTIDE SEQUENCE [LARGE SCALE GENOMIC DNA]</scope>
    <source>
        <strain evidence="7">cv. Daliak</strain>
    </source>
</reference>
<evidence type="ECO:0000256" key="1">
    <source>
        <dbReference type="ARBA" id="ARBA00022723"/>
    </source>
</evidence>
<dbReference type="InterPro" id="IPR003656">
    <property type="entry name" value="Znf_BED"/>
</dbReference>
<dbReference type="Pfam" id="PF02892">
    <property type="entry name" value="zf-BED"/>
    <property type="match status" value="1"/>
</dbReference>
<keyword evidence="3" id="KW-0862">Zinc</keyword>
<accession>A0A2Z6PE29</accession>
<feature type="compositionally biased region" description="Polar residues" evidence="4">
    <location>
        <begin position="1"/>
        <end position="17"/>
    </location>
</feature>
<keyword evidence="1" id="KW-0479">Metal-binding</keyword>
<dbReference type="GO" id="GO:0003677">
    <property type="term" value="F:DNA binding"/>
    <property type="evidence" value="ECO:0007669"/>
    <property type="project" value="InterPro"/>
</dbReference>
<name>A0A2Z6PE29_TRISU</name>
<evidence type="ECO:0000313" key="6">
    <source>
        <dbReference type="EMBL" id="GAU47625.1"/>
    </source>
</evidence>
<evidence type="ECO:0000259" key="5">
    <source>
        <dbReference type="Pfam" id="PF02892"/>
    </source>
</evidence>
<evidence type="ECO:0000256" key="3">
    <source>
        <dbReference type="ARBA" id="ARBA00022833"/>
    </source>
</evidence>
<proteinExistence type="predicted"/>
<evidence type="ECO:0000313" key="7">
    <source>
        <dbReference type="Proteomes" id="UP000242715"/>
    </source>
</evidence>
<organism evidence="6 7">
    <name type="scientific">Trifolium subterraneum</name>
    <name type="common">Subterranean clover</name>
    <dbReference type="NCBI Taxonomy" id="3900"/>
    <lineage>
        <taxon>Eukaryota</taxon>
        <taxon>Viridiplantae</taxon>
        <taxon>Streptophyta</taxon>
        <taxon>Embryophyta</taxon>
        <taxon>Tracheophyta</taxon>
        <taxon>Spermatophyta</taxon>
        <taxon>Magnoliopsida</taxon>
        <taxon>eudicotyledons</taxon>
        <taxon>Gunneridae</taxon>
        <taxon>Pentapetalae</taxon>
        <taxon>rosids</taxon>
        <taxon>fabids</taxon>
        <taxon>Fabales</taxon>
        <taxon>Fabaceae</taxon>
        <taxon>Papilionoideae</taxon>
        <taxon>50 kb inversion clade</taxon>
        <taxon>NPAAA clade</taxon>
        <taxon>Hologalegina</taxon>
        <taxon>IRL clade</taxon>
        <taxon>Trifolieae</taxon>
        <taxon>Trifolium</taxon>
    </lineage>
</organism>
<evidence type="ECO:0000256" key="4">
    <source>
        <dbReference type="SAM" id="MobiDB-lite"/>
    </source>
</evidence>
<feature type="region of interest" description="Disordered" evidence="4">
    <location>
        <begin position="1"/>
        <end position="34"/>
    </location>
</feature>
<evidence type="ECO:0000256" key="2">
    <source>
        <dbReference type="ARBA" id="ARBA00022771"/>
    </source>
</evidence>
<keyword evidence="2" id="KW-0863">Zinc-finger</keyword>
<dbReference type="EMBL" id="DF974332">
    <property type="protein sequence ID" value="GAU47625.1"/>
    <property type="molecule type" value="Genomic_DNA"/>
</dbReference>
<dbReference type="Proteomes" id="UP000242715">
    <property type="component" value="Unassembled WGS sequence"/>
</dbReference>
<gene>
    <name evidence="6" type="ORF">TSUD_281030</name>
</gene>
<sequence length="65" mass="7228">MDDHQSLGSNSNASDSTPQPPVSTMGPPKRKNRLEAWDHFTPMSNESKSAKCIYCDRLIKYSGVD</sequence>
<protein>
    <recommendedName>
        <fullName evidence="5">BED-type domain-containing protein</fullName>
    </recommendedName>
</protein>